<feature type="compositionally biased region" description="Low complexity" evidence="6">
    <location>
        <begin position="346"/>
        <end position="360"/>
    </location>
</feature>
<keyword evidence="3" id="KW-0560">Oxidoreductase</keyword>
<keyword evidence="2" id="KW-0732">Signal</keyword>
<feature type="transmembrane region" description="Helical" evidence="7">
    <location>
        <begin position="66"/>
        <end position="88"/>
    </location>
</feature>
<keyword evidence="7" id="KW-1133">Transmembrane helix</keyword>
<dbReference type="SUPFAM" id="SSF52833">
    <property type="entry name" value="Thioredoxin-like"/>
    <property type="match status" value="1"/>
</dbReference>
<keyword evidence="7" id="KW-0472">Membrane</keyword>
<evidence type="ECO:0000256" key="3">
    <source>
        <dbReference type="ARBA" id="ARBA00023002"/>
    </source>
</evidence>
<feature type="compositionally biased region" description="Low complexity" evidence="6">
    <location>
        <begin position="303"/>
        <end position="333"/>
    </location>
</feature>
<feature type="region of interest" description="Disordered" evidence="6">
    <location>
        <begin position="1"/>
        <end position="62"/>
    </location>
</feature>
<evidence type="ECO:0000256" key="4">
    <source>
        <dbReference type="ARBA" id="ARBA00023157"/>
    </source>
</evidence>
<evidence type="ECO:0000259" key="8">
    <source>
        <dbReference type="Pfam" id="PF13462"/>
    </source>
</evidence>
<feature type="compositionally biased region" description="Low complexity" evidence="6">
    <location>
        <begin position="25"/>
        <end position="39"/>
    </location>
</feature>
<proteinExistence type="inferred from homology"/>
<dbReference type="PANTHER" id="PTHR13887">
    <property type="entry name" value="GLUTATHIONE S-TRANSFERASE KAPPA"/>
    <property type="match status" value="1"/>
</dbReference>
<feature type="compositionally biased region" description="Basic and acidic residues" evidence="6">
    <location>
        <begin position="45"/>
        <end position="60"/>
    </location>
</feature>
<feature type="region of interest" description="Disordered" evidence="6">
    <location>
        <begin position="92"/>
        <end position="112"/>
    </location>
</feature>
<keyword evidence="10" id="KW-1185">Reference proteome</keyword>
<comment type="caution">
    <text evidence="9">The sequence shown here is derived from an EMBL/GenBank/DDBJ whole genome shotgun (WGS) entry which is preliminary data.</text>
</comment>
<keyword evidence="4" id="KW-1015">Disulfide bond</keyword>
<feature type="compositionally biased region" description="Gly residues" evidence="6">
    <location>
        <begin position="334"/>
        <end position="345"/>
    </location>
</feature>
<feature type="domain" description="Thioredoxin-like fold" evidence="8">
    <location>
        <begin position="117"/>
        <end position="289"/>
    </location>
</feature>
<keyword evidence="7" id="KW-0812">Transmembrane</keyword>
<feature type="region of interest" description="Disordered" evidence="6">
    <location>
        <begin position="295"/>
        <end position="369"/>
    </location>
</feature>
<protein>
    <submittedName>
        <fullName evidence="9">DsbA family protein</fullName>
    </submittedName>
</protein>
<evidence type="ECO:0000256" key="2">
    <source>
        <dbReference type="ARBA" id="ARBA00022729"/>
    </source>
</evidence>
<keyword evidence="5" id="KW-0676">Redox-active center</keyword>
<evidence type="ECO:0000256" key="6">
    <source>
        <dbReference type="SAM" id="MobiDB-lite"/>
    </source>
</evidence>
<evidence type="ECO:0000256" key="7">
    <source>
        <dbReference type="SAM" id="Phobius"/>
    </source>
</evidence>
<dbReference type="EMBL" id="JANUGQ010000008">
    <property type="protein sequence ID" value="MCS0636479.1"/>
    <property type="molecule type" value="Genomic_DNA"/>
</dbReference>
<dbReference type="Proteomes" id="UP001431313">
    <property type="component" value="Unassembled WGS sequence"/>
</dbReference>
<accession>A0ABT2CGC7</accession>
<reference evidence="9" key="1">
    <citation type="submission" date="2022-08" db="EMBL/GenBank/DDBJ databases">
        <authorList>
            <person name="Somphong A."/>
            <person name="Phongsopitanun W."/>
        </authorList>
    </citation>
    <scope>NUCLEOTIDE SEQUENCE</scope>
    <source>
        <strain evidence="9">LP05-1</strain>
    </source>
</reference>
<evidence type="ECO:0000313" key="9">
    <source>
        <dbReference type="EMBL" id="MCS0636479.1"/>
    </source>
</evidence>
<evidence type="ECO:0000256" key="5">
    <source>
        <dbReference type="ARBA" id="ARBA00023284"/>
    </source>
</evidence>
<dbReference type="InterPro" id="IPR036249">
    <property type="entry name" value="Thioredoxin-like_sf"/>
</dbReference>
<organism evidence="9 10">
    <name type="scientific">Streptomyces pyxinae</name>
    <dbReference type="NCBI Taxonomy" id="2970734"/>
    <lineage>
        <taxon>Bacteria</taxon>
        <taxon>Bacillati</taxon>
        <taxon>Actinomycetota</taxon>
        <taxon>Actinomycetes</taxon>
        <taxon>Kitasatosporales</taxon>
        <taxon>Streptomycetaceae</taxon>
        <taxon>Streptomyces</taxon>
    </lineage>
</organism>
<sequence length="369" mass="36918">MDRGGAPASPRFVAVGVSEKNRDSAGNAGHAGHAGNTAGPGRRGSARERLQAEREREKGRDRRRRTLIVSAAVVGVLGLAAVAGLIAANAGRDGGGPGSGPVAAPTGAAGKDDLAIPVGATDAPSTLTVWEDFRCPACAQFENALRDTVHELERSGQLKVEYHLATIIDGNMGGSGSLNAANAAACAQDAGKFAEYHDVLYQNQPAEQDDAFAGDEKLFELAGRVPGLNTPAFRSCVAEGRHDGWVKKSAQAFRDGDFKGTPTVLLNGESVFPSKGGEQISLENFKKWVAEANKGKRPGTAFPSAQSSAPASAPASGVPSEGSPSAGGSPSEGSGPGTSGGGSSSSGGSSSTGGSSFSGGSSSGGGAVE</sequence>
<dbReference type="InterPro" id="IPR012336">
    <property type="entry name" value="Thioredoxin-like_fold"/>
</dbReference>
<gene>
    <name evidence="9" type="ORF">NX801_12560</name>
</gene>
<dbReference type="RefSeq" id="WP_258787638.1">
    <property type="nucleotide sequence ID" value="NZ_JANUGQ010000008.1"/>
</dbReference>
<name>A0ABT2CGC7_9ACTN</name>
<dbReference type="Pfam" id="PF13462">
    <property type="entry name" value="Thioredoxin_4"/>
    <property type="match status" value="1"/>
</dbReference>
<evidence type="ECO:0000313" key="10">
    <source>
        <dbReference type="Proteomes" id="UP001431313"/>
    </source>
</evidence>
<dbReference type="Gene3D" id="3.40.30.10">
    <property type="entry name" value="Glutaredoxin"/>
    <property type="match status" value="1"/>
</dbReference>
<comment type="similarity">
    <text evidence="1">Belongs to the thioredoxin family. DsbA subfamily.</text>
</comment>
<evidence type="ECO:0000256" key="1">
    <source>
        <dbReference type="ARBA" id="ARBA00005791"/>
    </source>
</evidence>
<feature type="compositionally biased region" description="Low complexity" evidence="6">
    <location>
        <begin position="100"/>
        <end position="109"/>
    </location>
</feature>
<dbReference type="PANTHER" id="PTHR13887:SF14">
    <property type="entry name" value="DISULFIDE BOND FORMATION PROTEIN D"/>
    <property type="match status" value="1"/>
</dbReference>
<dbReference type="CDD" id="cd02972">
    <property type="entry name" value="DsbA_family"/>
    <property type="match status" value="1"/>
</dbReference>